<dbReference type="InterPro" id="IPR011033">
    <property type="entry name" value="PRC_barrel-like_sf"/>
</dbReference>
<dbReference type="InterPro" id="IPR037097">
    <property type="entry name" value="Photo_RC_H_N_sf"/>
</dbReference>
<dbReference type="Gene3D" id="4.10.540.10">
    <property type="entry name" value="Photosynthetic reaction centre, H subunit, N-terminal domain"/>
    <property type="match status" value="1"/>
</dbReference>
<dbReference type="Gene3D" id="3.90.50.10">
    <property type="entry name" value="Photosynthetic Reaction Center, subunit H, domain 2"/>
    <property type="match status" value="1"/>
</dbReference>
<organism evidence="4 5">
    <name type="scientific">Pseudaquabacterium pictum</name>
    <dbReference type="NCBI Taxonomy" id="2315236"/>
    <lineage>
        <taxon>Bacteria</taxon>
        <taxon>Pseudomonadati</taxon>
        <taxon>Pseudomonadota</taxon>
        <taxon>Betaproteobacteria</taxon>
        <taxon>Burkholderiales</taxon>
        <taxon>Sphaerotilaceae</taxon>
        <taxon>Pseudaquabacterium</taxon>
    </lineage>
</organism>
<dbReference type="GO" id="GO:0030077">
    <property type="term" value="C:plasma membrane light-harvesting complex"/>
    <property type="evidence" value="ECO:0007669"/>
    <property type="project" value="InterPro"/>
</dbReference>
<comment type="caution">
    <text evidence="4">The sequence shown here is derived from an EMBL/GenBank/DDBJ whole genome shotgun (WGS) entry which is preliminary data.</text>
</comment>
<dbReference type="EMBL" id="BJCL01000016">
    <property type="protein sequence ID" value="GCL65393.1"/>
    <property type="molecule type" value="Genomic_DNA"/>
</dbReference>
<dbReference type="InterPro" id="IPR027275">
    <property type="entry name" value="PRC-brl_dom"/>
</dbReference>
<dbReference type="NCBIfam" id="TIGR01150">
    <property type="entry name" value="puhA"/>
    <property type="match status" value="1"/>
</dbReference>
<dbReference type="AlphaFoldDB" id="A0A480AVN3"/>
<proteinExistence type="predicted"/>
<protein>
    <submittedName>
        <fullName evidence="4">Photosynthetic reaction center subunit H</fullName>
    </submittedName>
</protein>
<dbReference type="RefSeq" id="WP_137735109.1">
    <property type="nucleotide sequence ID" value="NZ_BJCL01000016.1"/>
</dbReference>
<feature type="domain" description="Photosynthetic reaction centre H subunit N-terminal" evidence="2">
    <location>
        <begin position="5"/>
        <end position="136"/>
    </location>
</feature>
<accession>A0A480AVN3</accession>
<dbReference type="GO" id="GO:0019684">
    <property type="term" value="P:photosynthesis, light reaction"/>
    <property type="evidence" value="ECO:0007669"/>
    <property type="project" value="InterPro"/>
</dbReference>
<dbReference type="SUPFAM" id="SSF81490">
    <property type="entry name" value="Photosystem II reaction centre subunit H, transmembrane region"/>
    <property type="match status" value="1"/>
</dbReference>
<evidence type="ECO:0000256" key="1">
    <source>
        <dbReference type="SAM" id="Phobius"/>
    </source>
</evidence>
<name>A0A480AVN3_9BURK</name>
<reference evidence="5" key="1">
    <citation type="submission" date="2019-03" db="EMBL/GenBank/DDBJ databases">
        <title>Aquabacterium pictum sp.nov., the first bacteriochlorophyll a-containing freshwater bacterium in the genus Aquabacterium of the class Betaproteobacteria.</title>
        <authorList>
            <person name="Hirose S."/>
            <person name="Tank M."/>
            <person name="Hara E."/>
            <person name="Tamaki H."/>
            <person name="Takaichi S."/>
            <person name="Haruta S."/>
            <person name="Hanada S."/>
        </authorList>
    </citation>
    <scope>NUCLEOTIDE SEQUENCE [LARGE SCALE GENOMIC DNA]</scope>
    <source>
        <strain evidence="5">W35</strain>
    </source>
</reference>
<keyword evidence="5" id="KW-1185">Reference proteome</keyword>
<dbReference type="Pfam" id="PF03967">
    <property type="entry name" value="PRCH"/>
    <property type="match status" value="1"/>
</dbReference>
<dbReference type="InterPro" id="IPR014747">
    <property type="entry name" value="Bac_photo_RC_H_C"/>
</dbReference>
<keyword evidence="1" id="KW-0472">Membrane</keyword>
<evidence type="ECO:0000313" key="5">
    <source>
        <dbReference type="Proteomes" id="UP000301751"/>
    </source>
</evidence>
<feature type="transmembrane region" description="Helical" evidence="1">
    <location>
        <begin position="12"/>
        <end position="31"/>
    </location>
</feature>
<keyword evidence="1" id="KW-1133">Transmembrane helix</keyword>
<evidence type="ECO:0000313" key="4">
    <source>
        <dbReference type="EMBL" id="GCL65393.1"/>
    </source>
</evidence>
<dbReference type="Proteomes" id="UP000301751">
    <property type="component" value="Unassembled WGS sequence"/>
</dbReference>
<sequence>MYSGAITNNIDVAQVVLYMFWAFFAGLIYYLHRENKREGYPLESDTGMGRNRYEGFPATPDPKTFTLANGEVWLAPGPNSAITPLVGGEPTSRLPGAPIVPIGNPMLAGVGPGAYAERADVPDMTFEGGLRIVPLRDAPEYDVDHHDPDPRGMQVLGADDKVGGTVVDLWVDKSEAIFRYIELEVDAPAGKRRVLLPMNFARVNRRFVKARSILADHFADVPGLRQDGRITRLEEEKVSAYYGAGTLYATPGRQEPLL</sequence>
<gene>
    <name evidence="4" type="ORF">AQPW35_44740</name>
</gene>
<dbReference type="OrthoDB" id="8557487at2"/>
<keyword evidence="1" id="KW-0812">Transmembrane</keyword>
<dbReference type="SUPFAM" id="SSF50346">
    <property type="entry name" value="PRC-barrel domain"/>
    <property type="match status" value="1"/>
</dbReference>
<evidence type="ECO:0000259" key="3">
    <source>
        <dbReference type="Pfam" id="PF05239"/>
    </source>
</evidence>
<feature type="domain" description="PRC-barrel" evidence="3">
    <location>
        <begin position="147"/>
        <end position="208"/>
    </location>
</feature>
<dbReference type="Pfam" id="PF05239">
    <property type="entry name" value="PRC"/>
    <property type="match status" value="1"/>
</dbReference>
<evidence type="ECO:0000259" key="2">
    <source>
        <dbReference type="Pfam" id="PF03967"/>
    </source>
</evidence>
<dbReference type="InterPro" id="IPR005652">
    <property type="entry name" value="Photo_RC_H"/>
</dbReference>
<dbReference type="InterPro" id="IPR015810">
    <property type="entry name" value="Photo_RC_H_N"/>
</dbReference>